<evidence type="ECO:0000313" key="2">
    <source>
        <dbReference type="Proteomes" id="UP001226762"/>
    </source>
</evidence>
<dbReference type="RefSeq" id="WP_306734900.1">
    <property type="nucleotide sequence ID" value="NZ_JANHAX010000002.1"/>
</dbReference>
<dbReference type="AlphaFoldDB" id="A0AAE4B334"/>
<name>A0AAE4B334_9RHOB</name>
<dbReference type="Proteomes" id="UP001226762">
    <property type="component" value="Unassembled WGS sequence"/>
</dbReference>
<sequence>MRYLLFDRSNQIPSPEQWKGGIGMTFRMRQTLAKIGSPGGIVKVSCSRIDQPPGMMESCRFKMHPGRSRAIVTIVRHRNAAVGQNLRNFVAREIRRHAAANLPDRVDEQFVAPFAWPMLPTRPSSGSAAAESRTAALGRR</sequence>
<dbReference type="EMBL" id="JANHAX010000002">
    <property type="protein sequence ID" value="MDQ2089628.1"/>
    <property type="molecule type" value="Genomic_DNA"/>
</dbReference>
<evidence type="ECO:0000313" key="1">
    <source>
        <dbReference type="EMBL" id="MDQ2089628.1"/>
    </source>
</evidence>
<reference evidence="1" key="2">
    <citation type="submission" date="2023-02" db="EMBL/GenBank/DDBJ databases">
        <title>'Rhodoalgimonas zhirmunskyi' gen. nov., isolated from a red alga.</title>
        <authorList>
            <person name="Nedashkovskaya O.I."/>
            <person name="Otstavnykh N.Y."/>
            <person name="Bystritskaya E.P."/>
            <person name="Balabanova L.A."/>
            <person name="Isaeva M.P."/>
        </authorList>
    </citation>
    <scope>NUCLEOTIDE SEQUENCE</scope>
    <source>
        <strain evidence="1">KCTC 52189</strain>
    </source>
</reference>
<proteinExistence type="predicted"/>
<keyword evidence="2" id="KW-1185">Reference proteome</keyword>
<comment type="caution">
    <text evidence="1">The sequence shown here is derived from an EMBL/GenBank/DDBJ whole genome shotgun (WGS) entry which is preliminary data.</text>
</comment>
<organism evidence="1 2">
    <name type="scientific">Marimonas arenosa</name>
    <dbReference type="NCBI Taxonomy" id="1795305"/>
    <lineage>
        <taxon>Bacteria</taxon>
        <taxon>Pseudomonadati</taxon>
        <taxon>Pseudomonadota</taxon>
        <taxon>Alphaproteobacteria</taxon>
        <taxon>Rhodobacterales</taxon>
        <taxon>Paracoccaceae</taxon>
        <taxon>Marimonas</taxon>
    </lineage>
</organism>
<accession>A0AAE4B334</accession>
<protein>
    <submittedName>
        <fullName evidence="1">Uncharacterized protein</fullName>
    </submittedName>
</protein>
<gene>
    <name evidence="1" type="ORF">NO357_06910</name>
</gene>
<reference evidence="1" key="1">
    <citation type="submission" date="2022-07" db="EMBL/GenBank/DDBJ databases">
        <authorList>
            <person name="Otstavnykh N."/>
            <person name="Isaeva M."/>
            <person name="Bystritskaya E."/>
        </authorList>
    </citation>
    <scope>NUCLEOTIDE SEQUENCE</scope>
    <source>
        <strain evidence="1">KCTC 52189</strain>
    </source>
</reference>